<dbReference type="EMBL" id="MW055913">
    <property type="protein sequence ID" value="QPX62612.1"/>
    <property type="molecule type" value="Genomic_DNA"/>
</dbReference>
<keyword evidence="2" id="KW-1185">Reference proteome</keyword>
<proteinExistence type="predicted"/>
<evidence type="ECO:0000313" key="2">
    <source>
        <dbReference type="Proteomes" id="UP000595472"/>
    </source>
</evidence>
<name>A0A7T3N1F7_9CAUD</name>
<sequence>MKYKKEILIAGAHALRRRKVAALNEEQRKNFEEEERILQQYADDQPLIEERANKLMLIAQDGEPITAESLKTIFQVTQRDWPKVRTLGLDKERLDLVRKRIEDKEAEIISLEEEPLHIVEFLEAIEDDMVSDYGLKQAGFSVRTAELITLGLEELRAEKSAERQAAEAAG</sequence>
<gene>
    <name evidence="1" type="primary">60</name>
    <name evidence="1" type="ORF">SEA_WOLLYPOG_60</name>
</gene>
<accession>A0A7T3N1F7</accession>
<organism evidence="1 2">
    <name type="scientific">Arthrobacter phage Wollypog</name>
    <dbReference type="NCBI Taxonomy" id="2790985"/>
    <lineage>
        <taxon>Viruses</taxon>
        <taxon>Duplodnaviria</taxon>
        <taxon>Heunggongvirae</taxon>
        <taxon>Uroviricota</taxon>
        <taxon>Caudoviricetes</taxon>
        <taxon>Wollypogvirus</taxon>
        <taxon>Wollypogvirus wollypog</taxon>
    </lineage>
</organism>
<dbReference type="KEGG" id="vg:77923991"/>
<dbReference type="Proteomes" id="UP000595472">
    <property type="component" value="Segment"/>
</dbReference>
<evidence type="ECO:0000313" key="1">
    <source>
        <dbReference type="EMBL" id="QPX62612.1"/>
    </source>
</evidence>
<dbReference type="GeneID" id="77923991"/>
<dbReference type="RefSeq" id="YP_010648551.1">
    <property type="nucleotide sequence ID" value="NC_070760.1"/>
</dbReference>
<protein>
    <submittedName>
        <fullName evidence="1">Uncharacterized protein</fullName>
    </submittedName>
</protein>
<reference evidence="1 2" key="1">
    <citation type="submission" date="2020-10" db="EMBL/GenBank/DDBJ databases">
        <authorList>
            <person name="Abad L.A."/>
            <person name="Alter J."/>
            <person name="Becerra C.Y."/>
            <person name="Boehle J."/>
            <person name="Bustos B."/>
            <person name="Connatser B.I."/>
            <person name="Cutright B."/>
            <person name="Gavin J."/>
            <person name="Gomez A.P."/>
            <person name="Grabar K."/>
            <person name="Hur E.Y."/>
            <person name="Ioh M.T."/>
            <person name="Joya-Campos L."/>
            <person name="Lauhon H.N."/>
            <person name="Lee S."/>
            <person name="Maranan R.T."/>
            <person name="Park Y.G."/>
            <person name="Priest M."/>
            <person name="Samuels S.O."/>
            <person name="Sarameh Y.J."/>
            <person name="Schreiber J.M."/>
            <person name="Shepard L."/>
            <person name="Sheth K.J."/>
            <person name="Silva C.A."/>
            <person name="Smyers G.M."/>
            <person name="Tam S."/>
            <person name="Tamura C.M."/>
            <person name="Wucher D.E."/>
            <person name="Donachie S.P."/>
            <person name="Reed F.A."/>
            <person name="Palecanda S."/>
            <person name="Chong R.A."/>
            <person name="Porter M.L."/>
            <person name="Garlena R.A."/>
            <person name="Russell D.A."/>
            <person name="Jacobs-Sera D."/>
            <person name="Hatfull G.F."/>
        </authorList>
    </citation>
    <scope>NUCLEOTIDE SEQUENCE [LARGE SCALE GENOMIC DNA]</scope>
</reference>